<feature type="domain" description="4'-phosphopantetheinyl transferase" evidence="3">
    <location>
        <begin position="99"/>
        <end position="171"/>
    </location>
</feature>
<gene>
    <name evidence="4" type="ORF">PAI11_40270</name>
</gene>
<evidence type="ECO:0000259" key="3">
    <source>
        <dbReference type="Pfam" id="PF01648"/>
    </source>
</evidence>
<evidence type="ECO:0000313" key="5">
    <source>
        <dbReference type="Proteomes" id="UP000005143"/>
    </source>
</evidence>
<evidence type="ECO:0000313" key="4">
    <source>
        <dbReference type="EMBL" id="EHN09141.1"/>
    </source>
</evidence>
<dbReference type="AlphaFoldDB" id="H0EB02"/>
<dbReference type="PANTHER" id="PTHR12215:SF10">
    <property type="entry name" value="L-AMINOADIPATE-SEMIALDEHYDE DEHYDROGENASE-PHOSPHOPANTETHEINYL TRANSFERASE"/>
    <property type="match status" value="1"/>
</dbReference>
<dbReference type="GO" id="GO:0019878">
    <property type="term" value="P:lysine biosynthetic process via aminoadipic acid"/>
    <property type="evidence" value="ECO:0007669"/>
    <property type="project" value="TreeGrafter"/>
</dbReference>
<dbReference type="EC" id="2.7.8.-" evidence="4"/>
<proteinExistence type="inferred from homology"/>
<dbReference type="SUPFAM" id="SSF56214">
    <property type="entry name" value="4'-phosphopantetheinyl transferase"/>
    <property type="match status" value="2"/>
</dbReference>
<reference evidence="4 5" key="1">
    <citation type="journal article" date="2013" name="Biodegradation">
        <title>Quantitative proteomic analysis of ibuprofen-degrading Patulibacter sp. strain I11.</title>
        <authorList>
            <person name="Almeida B."/>
            <person name="Kjeldal H."/>
            <person name="Lolas I."/>
            <person name="Knudsen A.D."/>
            <person name="Carvalho G."/>
            <person name="Nielsen K.L."/>
            <person name="Barreto Crespo M.T."/>
            <person name="Stensballe A."/>
            <person name="Nielsen J.L."/>
        </authorList>
    </citation>
    <scope>NUCLEOTIDE SEQUENCE [LARGE SCALE GENOMIC DNA]</scope>
    <source>
        <strain evidence="4 5">I11</strain>
    </source>
</reference>
<dbReference type="InterPro" id="IPR037143">
    <property type="entry name" value="4-PPantetheinyl_Trfase_dom_sf"/>
</dbReference>
<dbReference type="PATRIC" id="fig|1097667.3.peg.3992"/>
<dbReference type="Pfam" id="PF01648">
    <property type="entry name" value="ACPS"/>
    <property type="match status" value="1"/>
</dbReference>
<dbReference type="GO" id="GO:0005829">
    <property type="term" value="C:cytosol"/>
    <property type="evidence" value="ECO:0007669"/>
    <property type="project" value="TreeGrafter"/>
</dbReference>
<dbReference type="PANTHER" id="PTHR12215">
    <property type="entry name" value="PHOSPHOPANTETHEINE TRANSFERASE"/>
    <property type="match status" value="1"/>
</dbReference>
<name>H0EB02_9ACTN</name>
<comment type="similarity">
    <text evidence="1">Belongs to the P-Pant transferase superfamily. Gsp/Sfp/HetI/AcpT family.</text>
</comment>
<dbReference type="GO" id="GO:0008897">
    <property type="term" value="F:holo-[acyl-carrier-protein] synthase activity"/>
    <property type="evidence" value="ECO:0007669"/>
    <property type="project" value="InterPro"/>
</dbReference>
<keyword evidence="2 4" id="KW-0808">Transferase</keyword>
<dbReference type="InterPro" id="IPR050559">
    <property type="entry name" value="P-Pant_transferase_sf"/>
</dbReference>
<accession>H0EB02</accession>
<evidence type="ECO:0000256" key="2">
    <source>
        <dbReference type="ARBA" id="ARBA00022679"/>
    </source>
</evidence>
<dbReference type="EMBL" id="AGUD01000301">
    <property type="protein sequence ID" value="EHN09141.1"/>
    <property type="molecule type" value="Genomic_DNA"/>
</dbReference>
<dbReference type="InterPro" id="IPR008278">
    <property type="entry name" value="4-PPantetheinyl_Trfase_dom"/>
</dbReference>
<sequence length="217" mass="22743">MWLAALDAGPVAIATLSVAEREHLGGLTSERARRRYGRTRTVLRGLLGSSLGVAPATVALAVATDGKPRLAGGGDPDVRFNLSHAGDLLAIAVAEGCEVGVDVEPLAARRQVLDGTLTATERARLDALPPERRTAEFLRGWTRKEAYLKGVGCGIRVPLDQLDLAPARAGHRPTALPPALAAEGDWTVVDLPLADDHVGAVAVPGSAPRVVVRRWVG</sequence>
<dbReference type="GO" id="GO:0000287">
    <property type="term" value="F:magnesium ion binding"/>
    <property type="evidence" value="ECO:0007669"/>
    <property type="project" value="InterPro"/>
</dbReference>
<evidence type="ECO:0000256" key="1">
    <source>
        <dbReference type="ARBA" id="ARBA00010990"/>
    </source>
</evidence>
<organism evidence="4 5">
    <name type="scientific">Patulibacter medicamentivorans</name>
    <dbReference type="NCBI Taxonomy" id="1097667"/>
    <lineage>
        <taxon>Bacteria</taxon>
        <taxon>Bacillati</taxon>
        <taxon>Actinomycetota</taxon>
        <taxon>Thermoleophilia</taxon>
        <taxon>Solirubrobacterales</taxon>
        <taxon>Patulibacteraceae</taxon>
        <taxon>Patulibacter</taxon>
    </lineage>
</organism>
<dbReference type="Proteomes" id="UP000005143">
    <property type="component" value="Unassembled WGS sequence"/>
</dbReference>
<protein>
    <submittedName>
        <fullName evidence="4">4'-phosphopantetheinyl transferase</fullName>
        <ecNumber evidence="4">2.7.8.-</ecNumber>
    </submittedName>
</protein>
<keyword evidence="5" id="KW-1185">Reference proteome</keyword>
<dbReference type="Gene3D" id="3.90.470.20">
    <property type="entry name" value="4'-phosphopantetheinyl transferase domain"/>
    <property type="match status" value="2"/>
</dbReference>
<comment type="caution">
    <text evidence="4">The sequence shown here is derived from an EMBL/GenBank/DDBJ whole genome shotgun (WGS) entry which is preliminary data.</text>
</comment>